<evidence type="ECO:0000313" key="4">
    <source>
        <dbReference type="Proteomes" id="UP000228593"/>
    </source>
</evidence>
<evidence type="ECO:0000259" key="2">
    <source>
        <dbReference type="SMART" id="SM00867"/>
    </source>
</evidence>
<feature type="domain" description="Lipid/polyisoprenoid-binding YceI-like" evidence="2">
    <location>
        <begin position="81"/>
        <end position="237"/>
    </location>
</feature>
<accession>A0A2G8T2Q6</accession>
<keyword evidence="1" id="KW-0732">Signal</keyword>
<reference evidence="3 4" key="1">
    <citation type="submission" date="2017-10" db="EMBL/GenBank/DDBJ databases">
        <title>Massilia psychrophilum sp. nov., a novel purple-pigmented bacterium isolated from Tianshan glacier, Xinjiang Municipality, China.</title>
        <authorList>
            <person name="Wang H."/>
        </authorList>
    </citation>
    <scope>NUCLEOTIDE SEQUENCE [LARGE SCALE GENOMIC DNA]</scope>
    <source>
        <strain evidence="3 4">JCM 30813</strain>
    </source>
</reference>
<dbReference type="Pfam" id="PF04264">
    <property type="entry name" value="YceI"/>
    <property type="match status" value="1"/>
</dbReference>
<dbReference type="RefSeq" id="WP_099915446.1">
    <property type="nucleotide sequence ID" value="NZ_BMHS01000013.1"/>
</dbReference>
<comment type="caution">
    <text evidence="3">The sequence shown here is derived from an EMBL/GenBank/DDBJ whole genome shotgun (WGS) entry which is preliminary data.</text>
</comment>
<evidence type="ECO:0000256" key="1">
    <source>
        <dbReference type="SAM" id="SignalP"/>
    </source>
</evidence>
<keyword evidence="4" id="KW-1185">Reference proteome</keyword>
<dbReference type="SUPFAM" id="SSF101874">
    <property type="entry name" value="YceI-like"/>
    <property type="match status" value="1"/>
</dbReference>
<dbReference type="SMART" id="SM00867">
    <property type="entry name" value="YceI"/>
    <property type="match status" value="1"/>
</dbReference>
<dbReference type="OrthoDB" id="273832at2"/>
<evidence type="ECO:0000313" key="3">
    <source>
        <dbReference type="EMBL" id="PIL40340.1"/>
    </source>
</evidence>
<dbReference type="AlphaFoldDB" id="A0A2G8T2Q6"/>
<feature type="chain" id="PRO_5013795697" description="Lipid/polyisoprenoid-binding YceI-like domain-containing protein" evidence="1">
    <location>
        <begin position="29"/>
        <end position="237"/>
    </location>
</feature>
<organism evidence="3 4">
    <name type="scientific">Massilia psychrophila</name>
    <dbReference type="NCBI Taxonomy" id="1603353"/>
    <lineage>
        <taxon>Bacteria</taxon>
        <taxon>Pseudomonadati</taxon>
        <taxon>Pseudomonadota</taxon>
        <taxon>Betaproteobacteria</taxon>
        <taxon>Burkholderiales</taxon>
        <taxon>Oxalobacteraceae</taxon>
        <taxon>Telluria group</taxon>
        <taxon>Massilia</taxon>
    </lineage>
</organism>
<dbReference type="PROSITE" id="PS51257">
    <property type="entry name" value="PROKAR_LIPOPROTEIN"/>
    <property type="match status" value="1"/>
</dbReference>
<dbReference type="EMBL" id="PDOB01000009">
    <property type="protein sequence ID" value="PIL40340.1"/>
    <property type="molecule type" value="Genomic_DNA"/>
</dbReference>
<dbReference type="InterPro" id="IPR007372">
    <property type="entry name" value="Lipid/polyisoprenoid-bd_YceI"/>
</dbReference>
<dbReference type="Proteomes" id="UP000228593">
    <property type="component" value="Unassembled WGS sequence"/>
</dbReference>
<proteinExistence type="predicted"/>
<protein>
    <recommendedName>
        <fullName evidence="2">Lipid/polyisoprenoid-binding YceI-like domain-containing protein</fullName>
    </recommendedName>
</protein>
<dbReference type="Gene3D" id="2.40.128.110">
    <property type="entry name" value="Lipid/polyisoprenoid-binding, YceI-like"/>
    <property type="match status" value="1"/>
</dbReference>
<sequence>MDAERWQRALTLPAALLAAALLAGCTVAPPPDPVSLDAGNAAQWYRQAAASGTNVLVIDPAQSLVAVTVRRGGALARFGHDHVVASRGVTGFAAPSAGRADFHFRLDQMTVDEADLRRAAGLDTEPSADAIAGTRANMLTKVLETERFPLVILSARQPAGQVLGQVSGQPLQLSITLHGVTRTVAAPTRIDTTPQGLVATGTLQLRQSDFGITPMSVMGGAMTVQDTMELRYRIVAR</sequence>
<feature type="signal peptide" evidence="1">
    <location>
        <begin position="1"/>
        <end position="28"/>
    </location>
</feature>
<name>A0A2G8T2Q6_9BURK</name>
<gene>
    <name evidence="3" type="ORF">CR103_07880</name>
</gene>
<dbReference type="InterPro" id="IPR036761">
    <property type="entry name" value="TTHA0802/YceI-like_sf"/>
</dbReference>